<evidence type="ECO:0000313" key="1">
    <source>
        <dbReference type="EMBL" id="KAJ9698124.1"/>
    </source>
</evidence>
<dbReference type="PANTHER" id="PTHR37720">
    <property type="entry name" value="OS10G0481400 PROTEIN"/>
    <property type="match status" value="1"/>
</dbReference>
<organism evidence="1 2">
    <name type="scientific">Vitis rotundifolia</name>
    <name type="common">Muscadine grape</name>
    <dbReference type="NCBI Taxonomy" id="103349"/>
    <lineage>
        <taxon>Eukaryota</taxon>
        <taxon>Viridiplantae</taxon>
        <taxon>Streptophyta</taxon>
        <taxon>Embryophyta</taxon>
        <taxon>Tracheophyta</taxon>
        <taxon>Spermatophyta</taxon>
        <taxon>Magnoliopsida</taxon>
        <taxon>eudicotyledons</taxon>
        <taxon>Gunneridae</taxon>
        <taxon>Pentapetalae</taxon>
        <taxon>rosids</taxon>
        <taxon>Vitales</taxon>
        <taxon>Vitaceae</taxon>
        <taxon>Viteae</taxon>
        <taxon>Vitis</taxon>
    </lineage>
</organism>
<accession>A0AA39DVZ8</accession>
<dbReference type="EMBL" id="JARBHA010000006">
    <property type="protein sequence ID" value="KAJ9698124.1"/>
    <property type="molecule type" value="Genomic_DNA"/>
</dbReference>
<evidence type="ECO:0000313" key="2">
    <source>
        <dbReference type="Proteomes" id="UP001168098"/>
    </source>
</evidence>
<dbReference type="Proteomes" id="UP001168098">
    <property type="component" value="Unassembled WGS sequence"/>
</dbReference>
<dbReference type="AlphaFoldDB" id="A0AA39DVZ8"/>
<sequence>MREGPLMTHESAVDGGRNDGHMRWGVKVNGQRVLENCSRLHMHPPLRHYTSRHASPPQRPFPVSRGRIQTYEEAMISVLAQERLLGAALGSIFTGVIVFEQRKCIYKSIADTQSQLDPQSLNSEPMFGKKSHLEFAHLWNKTVDKTLGPVIAALSSRGW</sequence>
<reference evidence="1 2" key="1">
    <citation type="journal article" date="2023" name="BMC Biotechnol.">
        <title>Vitis rotundifolia cv Carlos genome sequencing.</title>
        <authorList>
            <person name="Huff M."/>
            <person name="Hulse-Kemp A."/>
            <person name="Scheffler B."/>
            <person name="Youngblood R."/>
            <person name="Simpson S."/>
            <person name="Babiker E."/>
            <person name="Staton M."/>
        </authorList>
    </citation>
    <scope>NUCLEOTIDE SEQUENCE [LARGE SCALE GENOMIC DNA]</scope>
    <source>
        <tissue evidence="1">Leaf</tissue>
    </source>
</reference>
<keyword evidence="2" id="KW-1185">Reference proteome</keyword>
<comment type="caution">
    <text evidence="1">The sequence shown here is derived from an EMBL/GenBank/DDBJ whole genome shotgun (WGS) entry which is preliminary data.</text>
</comment>
<dbReference type="PANTHER" id="PTHR37720:SF2">
    <property type="entry name" value="OS10G0481400 PROTEIN"/>
    <property type="match status" value="1"/>
</dbReference>
<proteinExistence type="predicted"/>
<gene>
    <name evidence="1" type="ORF">PVL29_007292</name>
</gene>
<name>A0AA39DVZ8_VITRO</name>
<protein>
    <submittedName>
        <fullName evidence="1">Uncharacterized protein</fullName>
    </submittedName>
</protein>